<dbReference type="PRINTS" id="PR00037">
    <property type="entry name" value="HTHLACR"/>
</dbReference>
<keyword evidence="2" id="KW-0238">DNA-binding</keyword>
<keyword evidence="6" id="KW-1185">Reference proteome</keyword>
<dbReference type="GO" id="GO:0003677">
    <property type="term" value="F:DNA binding"/>
    <property type="evidence" value="ECO:0007669"/>
    <property type="project" value="UniProtKB-KW"/>
</dbReference>
<keyword evidence="3" id="KW-0804">Transcription</keyword>
<evidence type="ECO:0000256" key="2">
    <source>
        <dbReference type="ARBA" id="ARBA00023125"/>
    </source>
</evidence>
<dbReference type="PANTHER" id="PTHR30363">
    <property type="entry name" value="HTH-TYPE TRANSCRIPTIONAL REGULATOR SRLR-RELATED"/>
    <property type="match status" value="1"/>
</dbReference>
<protein>
    <submittedName>
        <fullName evidence="5">DeoR family transcriptional regulator</fullName>
    </submittedName>
</protein>
<dbReference type="InterPro" id="IPR050313">
    <property type="entry name" value="Carb_Metab_HTH_regulators"/>
</dbReference>
<feature type="domain" description="HTH deoR-type" evidence="4">
    <location>
        <begin position="3"/>
        <end position="58"/>
    </location>
</feature>
<reference evidence="6" key="2">
    <citation type="journal article" date="2016" name="Int. J. Syst. Evol. Microbiol.">
        <title>Complete genome sequence and cell structure of Limnochorda pilosa, a Gram-negative spore-former within the phylum Firmicutes.</title>
        <authorList>
            <person name="Watanabe M."/>
            <person name="Kojima H."/>
            <person name="Fukui M."/>
        </authorList>
    </citation>
    <scope>NUCLEOTIDE SEQUENCE [LARGE SCALE GENOMIC DNA]</scope>
    <source>
        <strain evidence="6">HC45</strain>
    </source>
</reference>
<dbReference type="KEGG" id="lpil:LIP_1019"/>
<evidence type="ECO:0000256" key="3">
    <source>
        <dbReference type="ARBA" id="ARBA00023163"/>
    </source>
</evidence>
<dbReference type="AlphaFoldDB" id="A0A0K2SIC1"/>
<evidence type="ECO:0000313" key="5">
    <source>
        <dbReference type="EMBL" id="BAS26876.1"/>
    </source>
</evidence>
<evidence type="ECO:0000259" key="4">
    <source>
        <dbReference type="PROSITE" id="PS51000"/>
    </source>
</evidence>
<proteinExistence type="predicted"/>
<dbReference type="SUPFAM" id="SSF100950">
    <property type="entry name" value="NagB/RpiA/CoA transferase-like"/>
    <property type="match status" value="1"/>
</dbReference>
<dbReference type="RefSeq" id="WP_068134983.1">
    <property type="nucleotide sequence ID" value="NZ_AP014924.1"/>
</dbReference>
<name>A0A0K2SIC1_LIMPI</name>
<dbReference type="STRING" id="1555112.LIP_1019"/>
<accession>A0A0K2SIC1</accession>
<organism evidence="5 6">
    <name type="scientific">Limnochorda pilosa</name>
    <dbReference type="NCBI Taxonomy" id="1555112"/>
    <lineage>
        <taxon>Bacteria</taxon>
        <taxon>Bacillati</taxon>
        <taxon>Bacillota</taxon>
        <taxon>Limnochordia</taxon>
        <taxon>Limnochordales</taxon>
        <taxon>Limnochordaceae</taxon>
        <taxon>Limnochorda</taxon>
    </lineage>
</organism>
<evidence type="ECO:0000256" key="1">
    <source>
        <dbReference type="ARBA" id="ARBA00023015"/>
    </source>
</evidence>
<dbReference type="SUPFAM" id="SSF46785">
    <property type="entry name" value="Winged helix' DNA-binding domain"/>
    <property type="match status" value="1"/>
</dbReference>
<dbReference type="InterPro" id="IPR018356">
    <property type="entry name" value="Tscrpt_reg_HTH_DeoR_CS"/>
</dbReference>
<dbReference type="Gene3D" id="1.10.10.10">
    <property type="entry name" value="Winged helix-like DNA-binding domain superfamily/Winged helix DNA-binding domain"/>
    <property type="match status" value="1"/>
</dbReference>
<dbReference type="Pfam" id="PF00455">
    <property type="entry name" value="DeoRC"/>
    <property type="match status" value="1"/>
</dbReference>
<reference evidence="6" key="1">
    <citation type="submission" date="2015-07" db="EMBL/GenBank/DDBJ databases">
        <title>Complete genome sequence and phylogenetic analysis of Limnochorda pilosa.</title>
        <authorList>
            <person name="Watanabe M."/>
            <person name="Kojima H."/>
            <person name="Fukui M."/>
        </authorList>
    </citation>
    <scope>NUCLEOTIDE SEQUENCE [LARGE SCALE GENOMIC DNA]</scope>
    <source>
        <strain evidence="6">HC45</strain>
    </source>
</reference>
<dbReference type="InterPro" id="IPR036388">
    <property type="entry name" value="WH-like_DNA-bd_sf"/>
</dbReference>
<dbReference type="InterPro" id="IPR001034">
    <property type="entry name" value="DeoR_HTH"/>
</dbReference>
<dbReference type="InterPro" id="IPR036390">
    <property type="entry name" value="WH_DNA-bd_sf"/>
</dbReference>
<dbReference type="PROSITE" id="PS00894">
    <property type="entry name" value="HTH_DEOR_1"/>
    <property type="match status" value="1"/>
</dbReference>
<dbReference type="PANTHER" id="PTHR30363:SF44">
    <property type="entry name" value="AGA OPERON TRANSCRIPTIONAL REPRESSOR-RELATED"/>
    <property type="match status" value="1"/>
</dbReference>
<dbReference type="Proteomes" id="UP000065807">
    <property type="component" value="Chromosome"/>
</dbReference>
<dbReference type="Gene3D" id="3.40.50.1360">
    <property type="match status" value="1"/>
</dbReference>
<keyword evidence="1" id="KW-0805">Transcription regulation</keyword>
<dbReference type="InterPro" id="IPR014036">
    <property type="entry name" value="DeoR-like_C"/>
</dbReference>
<sequence length="267" mass="29183">MLAVERRQRMLELLQKHHQVEVREVSQLLGVTPETVRRDLRLLEEEGILERVHGGARLLVPGQAAPPFSARKVAHLAEKRAIAQEALRRLEDGDAVALDTGTTVLELARRLGERHLSVLTYGITLAHELARFPHLRVHVVGGTLYPSEETLVGSEAVGAIRRLRVDKAFMACAGVDAEYGLTVSNSLEAEVKRALVASAGKVYLLADSSKFRRRGLVSYARLEEIDVVITDEGIDPESAELVRGAGVELIVARTSPGSDHAGEGMER</sequence>
<dbReference type="SMART" id="SM00420">
    <property type="entry name" value="HTH_DEOR"/>
    <property type="match status" value="1"/>
</dbReference>
<gene>
    <name evidence="5" type="ORF">LIP_1019</name>
</gene>
<dbReference type="GO" id="GO:0003700">
    <property type="term" value="F:DNA-binding transcription factor activity"/>
    <property type="evidence" value="ECO:0007669"/>
    <property type="project" value="InterPro"/>
</dbReference>
<dbReference type="PROSITE" id="PS51000">
    <property type="entry name" value="HTH_DEOR_2"/>
    <property type="match status" value="1"/>
</dbReference>
<dbReference type="Pfam" id="PF08220">
    <property type="entry name" value="HTH_DeoR"/>
    <property type="match status" value="1"/>
</dbReference>
<dbReference type="InterPro" id="IPR037171">
    <property type="entry name" value="NagB/RpiA_transferase-like"/>
</dbReference>
<dbReference type="OrthoDB" id="9797223at2"/>
<dbReference type="EMBL" id="AP014924">
    <property type="protein sequence ID" value="BAS26876.1"/>
    <property type="molecule type" value="Genomic_DNA"/>
</dbReference>
<evidence type="ECO:0000313" key="6">
    <source>
        <dbReference type="Proteomes" id="UP000065807"/>
    </source>
</evidence>
<dbReference type="SMART" id="SM01134">
    <property type="entry name" value="DeoRC"/>
    <property type="match status" value="1"/>
</dbReference>